<dbReference type="Gene3D" id="1.10.10.10">
    <property type="entry name" value="Winged helix-like DNA-binding domain superfamily/Winged helix DNA-binding domain"/>
    <property type="match status" value="1"/>
</dbReference>
<proteinExistence type="predicted"/>
<dbReference type="InterPro" id="IPR036390">
    <property type="entry name" value="WH_DNA-bd_sf"/>
</dbReference>
<dbReference type="GO" id="GO:0003700">
    <property type="term" value="F:DNA-binding transcription factor activity"/>
    <property type="evidence" value="ECO:0007669"/>
    <property type="project" value="TreeGrafter"/>
</dbReference>
<dbReference type="Pfam" id="PF02082">
    <property type="entry name" value="Rrf2"/>
    <property type="match status" value="1"/>
</dbReference>
<accession>A0A120G5J6</accession>
<gene>
    <name evidence="1" type="primary">ywnA</name>
    <name evidence="1" type="ORF">PFL603g_00065</name>
</gene>
<evidence type="ECO:0000313" key="1">
    <source>
        <dbReference type="EMBL" id="KWV84239.1"/>
    </source>
</evidence>
<dbReference type="GO" id="GO:0005829">
    <property type="term" value="C:cytosol"/>
    <property type="evidence" value="ECO:0007669"/>
    <property type="project" value="TreeGrafter"/>
</dbReference>
<organism evidence="1 2">
    <name type="scientific">Pseudomonas fluorescens</name>
    <dbReference type="NCBI Taxonomy" id="294"/>
    <lineage>
        <taxon>Bacteria</taxon>
        <taxon>Pseudomonadati</taxon>
        <taxon>Pseudomonadota</taxon>
        <taxon>Gammaproteobacteria</taxon>
        <taxon>Pseudomonadales</taxon>
        <taxon>Pseudomonadaceae</taxon>
        <taxon>Pseudomonas</taxon>
    </lineage>
</organism>
<dbReference type="SUPFAM" id="SSF46785">
    <property type="entry name" value="Winged helix' DNA-binding domain"/>
    <property type="match status" value="1"/>
</dbReference>
<dbReference type="Proteomes" id="UP000063434">
    <property type="component" value="Unassembled WGS sequence"/>
</dbReference>
<protein>
    <submittedName>
        <fullName evidence="1">Putative HTH-type transcriptional regulator YwnA</fullName>
    </submittedName>
</protein>
<comment type="caution">
    <text evidence="1">The sequence shown here is derived from an EMBL/GenBank/DDBJ whole genome shotgun (WGS) entry which is preliminary data.</text>
</comment>
<dbReference type="PANTHER" id="PTHR33221">
    <property type="entry name" value="WINGED HELIX-TURN-HELIX TRANSCRIPTIONAL REGULATOR, RRF2 FAMILY"/>
    <property type="match status" value="1"/>
</dbReference>
<dbReference type="EMBL" id="LCYC01000002">
    <property type="protein sequence ID" value="KWV84239.1"/>
    <property type="molecule type" value="Genomic_DNA"/>
</dbReference>
<sequence>MQLAKKPGKISLIDVYRAVEDPEIFALHRGKPDQKCLVGKNIQRVLSPRFDKAQQALEDELATVTLEDIVNDINRFEPASLDAVREPGL</sequence>
<dbReference type="AlphaFoldDB" id="A0A120G5J6"/>
<evidence type="ECO:0000313" key="2">
    <source>
        <dbReference type="Proteomes" id="UP000063434"/>
    </source>
</evidence>
<reference evidence="1 2" key="1">
    <citation type="submission" date="2015-05" db="EMBL/GenBank/DDBJ databases">
        <title>A genomic and transcriptomic approach to investigate the blue pigment phenotype in Pseudomonas fluorescens.</title>
        <authorList>
            <person name="Andreani N.A."/>
            <person name="Cardazzo B."/>
        </authorList>
    </citation>
    <scope>NUCLEOTIDE SEQUENCE [LARGE SCALE GENOMIC DNA]</scope>
    <source>
        <strain evidence="1 2">Ps_40</strain>
    </source>
</reference>
<name>A0A120G5J6_PSEFL</name>
<dbReference type="PROSITE" id="PS51197">
    <property type="entry name" value="HTH_RRF2_2"/>
    <property type="match status" value="1"/>
</dbReference>
<dbReference type="InterPro" id="IPR000944">
    <property type="entry name" value="Tscrpt_reg_Rrf2"/>
</dbReference>
<dbReference type="PANTHER" id="PTHR33221:SF15">
    <property type="entry name" value="HTH-TYPE TRANSCRIPTIONAL REGULATOR YWGB-RELATED"/>
    <property type="match status" value="1"/>
</dbReference>
<dbReference type="InterPro" id="IPR036388">
    <property type="entry name" value="WH-like_DNA-bd_sf"/>
</dbReference>